<evidence type="ECO:0008006" key="3">
    <source>
        <dbReference type="Google" id="ProtNLM"/>
    </source>
</evidence>
<evidence type="ECO:0000313" key="2">
    <source>
        <dbReference type="Proteomes" id="UP000199297"/>
    </source>
</evidence>
<proteinExistence type="predicted"/>
<sequence length="136" mass="15303">METIVKDNYSIRSQTNILQVEAYGPFNDHVTEKYIDDMYGACAQFAGQPWGLLISFYGNSVFSPEAEAALIKVNKYRVQHGLIANASVLIDSSTADIQQLQLRRIYQACNITFYVFSDISSAKSWLEQFLSQSQTG</sequence>
<dbReference type="EMBL" id="FOBI01000007">
    <property type="protein sequence ID" value="SEL20335.1"/>
    <property type="molecule type" value="Genomic_DNA"/>
</dbReference>
<dbReference type="Proteomes" id="UP000199297">
    <property type="component" value="Unassembled WGS sequence"/>
</dbReference>
<organism evidence="1 2">
    <name type="scientific">Colwellia chukchiensis</name>
    <dbReference type="NCBI Taxonomy" id="641665"/>
    <lineage>
        <taxon>Bacteria</taxon>
        <taxon>Pseudomonadati</taxon>
        <taxon>Pseudomonadota</taxon>
        <taxon>Gammaproteobacteria</taxon>
        <taxon>Alteromonadales</taxon>
        <taxon>Colwelliaceae</taxon>
        <taxon>Colwellia</taxon>
    </lineage>
</organism>
<dbReference type="RefSeq" id="WP_085284882.1">
    <property type="nucleotide sequence ID" value="NZ_FOBI01000007.1"/>
</dbReference>
<evidence type="ECO:0000313" key="1">
    <source>
        <dbReference type="EMBL" id="SEL20335.1"/>
    </source>
</evidence>
<gene>
    <name evidence="1" type="ORF">SAMN05216262_10775</name>
</gene>
<dbReference type="OrthoDB" id="6335299at2"/>
<keyword evidence="2" id="KW-1185">Reference proteome</keyword>
<dbReference type="AlphaFoldDB" id="A0A1H7NBJ3"/>
<accession>A0A1H7NBJ3</accession>
<reference evidence="2" key="1">
    <citation type="submission" date="2016-10" db="EMBL/GenBank/DDBJ databases">
        <authorList>
            <person name="Varghese N."/>
            <person name="Submissions S."/>
        </authorList>
    </citation>
    <scope>NUCLEOTIDE SEQUENCE [LARGE SCALE GENOMIC DNA]</scope>
    <source>
        <strain evidence="2">CGMCC 1.9127</strain>
    </source>
</reference>
<name>A0A1H7NBJ3_9GAMM</name>
<protein>
    <recommendedName>
        <fullName evidence="3">SpoIIAA-like</fullName>
    </recommendedName>
</protein>